<accession>A0A9R1XJA2</accession>
<dbReference type="GO" id="GO:0008270">
    <property type="term" value="F:zinc ion binding"/>
    <property type="evidence" value="ECO:0007669"/>
    <property type="project" value="UniProtKB-KW"/>
</dbReference>
<dbReference type="PANTHER" id="PTHR31973">
    <property type="entry name" value="POLYPROTEIN, PUTATIVE-RELATED"/>
    <property type="match status" value="1"/>
</dbReference>
<dbReference type="Proteomes" id="UP000235145">
    <property type="component" value="Unassembled WGS sequence"/>
</dbReference>
<evidence type="ECO:0000256" key="2">
    <source>
        <dbReference type="ARBA" id="ARBA00022771"/>
    </source>
</evidence>
<keyword evidence="2 4" id="KW-0863">Zinc-finger</keyword>
<keyword evidence="7" id="KW-1185">Reference proteome</keyword>
<dbReference type="SMART" id="SM00575">
    <property type="entry name" value="ZnF_PMZ"/>
    <property type="match status" value="1"/>
</dbReference>
<comment type="caution">
    <text evidence="6">The sequence shown here is derived from an EMBL/GenBank/DDBJ whole genome shotgun (WGS) entry which is preliminary data.</text>
</comment>
<reference evidence="6 7" key="1">
    <citation type="journal article" date="2017" name="Nat. Commun.">
        <title>Genome assembly with in vitro proximity ligation data and whole-genome triplication in lettuce.</title>
        <authorList>
            <person name="Reyes-Chin-Wo S."/>
            <person name="Wang Z."/>
            <person name="Yang X."/>
            <person name="Kozik A."/>
            <person name="Arikit S."/>
            <person name="Song C."/>
            <person name="Xia L."/>
            <person name="Froenicke L."/>
            <person name="Lavelle D.O."/>
            <person name="Truco M.J."/>
            <person name="Xia R."/>
            <person name="Zhu S."/>
            <person name="Xu C."/>
            <person name="Xu H."/>
            <person name="Xu X."/>
            <person name="Cox K."/>
            <person name="Korf I."/>
            <person name="Meyers B.C."/>
            <person name="Michelmore R.W."/>
        </authorList>
    </citation>
    <scope>NUCLEOTIDE SEQUENCE [LARGE SCALE GENOMIC DNA]</scope>
    <source>
        <strain evidence="7">cv. Salinas</strain>
        <tissue evidence="6">Seedlings</tissue>
    </source>
</reference>
<name>A0A9R1XJA2_LACSA</name>
<dbReference type="Pfam" id="PF10551">
    <property type="entry name" value="MULE"/>
    <property type="match status" value="1"/>
</dbReference>
<gene>
    <name evidence="6" type="ORF">LSAT_V11C400181260</name>
</gene>
<evidence type="ECO:0000313" key="6">
    <source>
        <dbReference type="EMBL" id="KAJ0214779.1"/>
    </source>
</evidence>
<dbReference type="Pfam" id="PF04434">
    <property type="entry name" value="SWIM"/>
    <property type="match status" value="1"/>
</dbReference>
<dbReference type="InterPro" id="IPR018289">
    <property type="entry name" value="MULE_transposase_dom"/>
</dbReference>
<dbReference type="EMBL" id="NBSK02000004">
    <property type="protein sequence ID" value="KAJ0214779.1"/>
    <property type="molecule type" value="Genomic_DNA"/>
</dbReference>
<dbReference type="PANTHER" id="PTHR31973:SF195">
    <property type="entry name" value="MUDR FAMILY TRANSPOSASE"/>
    <property type="match status" value="1"/>
</dbReference>
<dbReference type="AlphaFoldDB" id="A0A9R1XJA2"/>
<feature type="domain" description="SWIM-type" evidence="5">
    <location>
        <begin position="293"/>
        <end position="337"/>
    </location>
</feature>
<proteinExistence type="predicted"/>
<evidence type="ECO:0000256" key="1">
    <source>
        <dbReference type="ARBA" id="ARBA00022723"/>
    </source>
</evidence>
<evidence type="ECO:0000259" key="5">
    <source>
        <dbReference type="PROSITE" id="PS50966"/>
    </source>
</evidence>
<dbReference type="PROSITE" id="PS50966">
    <property type="entry name" value="ZF_SWIM"/>
    <property type="match status" value="1"/>
</dbReference>
<organism evidence="6 7">
    <name type="scientific">Lactuca sativa</name>
    <name type="common">Garden lettuce</name>
    <dbReference type="NCBI Taxonomy" id="4236"/>
    <lineage>
        <taxon>Eukaryota</taxon>
        <taxon>Viridiplantae</taxon>
        <taxon>Streptophyta</taxon>
        <taxon>Embryophyta</taxon>
        <taxon>Tracheophyta</taxon>
        <taxon>Spermatophyta</taxon>
        <taxon>Magnoliopsida</taxon>
        <taxon>eudicotyledons</taxon>
        <taxon>Gunneridae</taxon>
        <taxon>Pentapetalae</taxon>
        <taxon>asterids</taxon>
        <taxon>campanulids</taxon>
        <taxon>Asterales</taxon>
        <taxon>Asteraceae</taxon>
        <taxon>Cichorioideae</taxon>
        <taxon>Cichorieae</taxon>
        <taxon>Lactucinae</taxon>
        <taxon>Lactuca</taxon>
    </lineage>
</organism>
<dbReference type="InterPro" id="IPR007527">
    <property type="entry name" value="Znf_SWIM"/>
</dbReference>
<protein>
    <recommendedName>
        <fullName evidence="5">SWIM-type domain-containing protein</fullName>
    </recommendedName>
</protein>
<evidence type="ECO:0000256" key="3">
    <source>
        <dbReference type="ARBA" id="ARBA00022833"/>
    </source>
</evidence>
<evidence type="ECO:0000256" key="4">
    <source>
        <dbReference type="PROSITE-ProRule" id="PRU00325"/>
    </source>
</evidence>
<keyword evidence="1" id="KW-0479">Metal-binding</keyword>
<dbReference type="InterPro" id="IPR006564">
    <property type="entry name" value="Znf_PMZ"/>
</dbReference>
<keyword evidence="3" id="KW-0862">Zinc</keyword>
<sequence length="357" mass="42230">MLMRKSIETSYGTWESNFDEFPKYITALQASNPDTVVKWFHKPNDSSNVATFKYIFWAFGPDIDAFRLCGPVIFVDGCHMKGSYKGKLLVVVTKDANNNILHVAYVVVDEDSSHSWCWFLYQLRHFVAQDRKLCVISNRHQGIINAIENLQEWEEPLAYHRFCLRHIRSNFMKRYKNFSLKKLCWTIGSTTLKRKFVTNMREWCLLYDENRRWGILTTNISESMNNALRGARHLSIRACIDLTFNKTVQLFRKHSNVAMNCNIPLPSCMWHLFCNWDTRAQNHNLTKRLQNCYKVMDKWHRRKYEFVHYFQQTCTCGKWQIERLSCSHALSVFLYKGDNPLSIVNNVYQSISKASYF</sequence>
<evidence type="ECO:0000313" key="7">
    <source>
        <dbReference type="Proteomes" id="UP000235145"/>
    </source>
</evidence>